<proteinExistence type="inferred from homology"/>
<accession>A0ABW4N4N6</accession>
<comment type="caution">
    <text evidence="10">The sequence shown here is derived from an EMBL/GenBank/DDBJ whole genome shotgun (WGS) entry which is preliminary data.</text>
</comment>
<protein>
    <recommendedName>
        <fullName evidence="3">Type II secretion system protein J</fullName>
    </recommendedName>
</protein>
<evidence type="ECO:0000256" key="4">
    <source>
        <dbReference type="ARBA" id="ARBA00022475"/>
    </source>
</evidence>
<dbReference type="PROSITE" id="PS00409">
    <property type="entry name" value="PROKAR_NTER_METHYL"/>
    <property type="match status" value="1"/>
</dbReference>
<evidence type="ECO:0000256" key="8">
    <source>
        <dbReference type="ARBA" id="ARBA00022989"/>
    </source>
</evidence>
<dbReference type="RefSeq" id="WP_377281982.1">
    <property type="nucleotide sequence ID" value="NZ_JBHRSI010000005.1"/>
</dbReference>
<keyword evidence="4" id="KW-1003">Cell membrane</keyword>
<keyword evidence="9" id="KW-0472">Membrane</keyword>
<dbReference type="Pfam" id="PF11612">
    <property type="entry name" value="T2SSJ"/>
    <property type="match status" value="1"/>
</dbReference>
<dbReference type="SUPFAM" id="SSF54523">
    <property type="entry name" value="Pili subunits"/>
    <property type="match status" value="1"/>
</dbReference>
<keyword evidence="7" id="KW-0812">Transmembrane</keyword>
<dbReference type="InterPro" id="IPR045584">
    <property type="entry name" value="Pilin-like"/>
</dbReference>
<dbReference type="PANTHER" id="PTHR39583">
    <property type="entry name" value="TYPE II SECRETION SYSTEM PROTEIN J-RELATED"/>
    <property type="match status" value="1"/>
</dbReference>
<evidence type="ECO:0000256" key="3">
    <source>
        <dbReference type="ARBA" id="ARBA00021539"/>
    </source>
</evidence>
<dbReference type="InterPro" id="IPR012902">
    <property type="entry name" value="N_methyl_site"/>
</dbReference>
<evidence type="ECO:0000313" key="11">
    <source>
        <dbReference type="Proteomes" id="UP001597237"/>
    </source>
</evidence>
<keyword evidence="5" id="KW-0488">Methylation</keyword>
<reference evidence="11" key="1">
    <citation type="journal article" date="2019" name="Int. J. Syst. Evol. Microbiol.">
        <title>The Global Catalogue of Microorganisms (GCM) 10K type strain sequencing project: providing services to taxonomists for standard genome sequencing and annotation.</title>
        <authorList>
            <consortium name="The Broad Institute Genomics Platform"/>
            <consortium name="The Broad Institute Genome Sequencing Center for Infectious Disease"/>
            <person name="Wu L."/>
            <person name="Ma J."/>
        </authorList>
    </citation>
    <scope>NUCLEOTIDE SEQUENCE [LARGE SCALE GENOMIC DNA]</scope>
    <source>
        <strain evidence="11">DFY28</strain>
    </source>
</reference>
<sequence length="195" mass="20921">MKGFTLVEMMVALLIFGLVAAAGVAVMSVSVDNQEVVRAHTERLAEFQRARALLKADLSQAAARRTRGPDGQAATWTFAGGASAPPGLLLGLVRAGWDNPDADRRASLQYVEYRLVEDRLERRARPALDGAEPGPAQVLLTGVETAQVSFAAGGEWVEAIPGGAHRPPPQALRLQLRLKDMGQIDQLFLVTGEGW</sequence>
<evidence type="ECO:0000256" key="9">
    <source>
        <dbReference type="ARBA" id="ARBA00023136"/>
    </source>
</evidence>
<comment type="similarity">
    <text evidence="2">Belongs to the GSP J family.</text>
</comment>
<evidence type="ECO:0000256" key="2">
    <source>
        <dbReference type="ARBA" id="ARBA00011084"/>
    </source>
</evidence>
<name>A0ABW4N4N6_9CAUL</name>
<keyword evidence="11" id="KW-1185">Reference proteome</keyword>
<dbReference type="NCBIfam" id="TIGR02532">
    <property type="entry name" value="IV_pilin_GFxxxE"/>
    <property type="match status" value="1"/>
</dbReference>
<evidence type="ECO:0000256" key="5">
    <source>
        <dbReference type="ARBA" id="ARBA00022481"/>
    </source>
</evidence>
<dbReference type="NCBIfam" id="TIGR01711">
    <property type="entry name" value="gspJ"/>
    <property type="match status" value="1"/>
</dbReference>
<evidence type="ECO:0000313" key="10">
    <source>
        <dbReference type="EMBL" id="MFD1785025.1"/>
    </source>
</evidence>
<evidence type="ECO:0000256" key="1">
    <source>
        <dbReference type="ARBA" id="ARBA00004377"/>
    </source>
</evidence>
<comment type="subcellular location">
    <subcellularLocation>
        <location evidence="1">Cell inner membrane</location>
        <topology evidence="1">Single-pass membrane protein</topology>
    </subcellularLocation>
</comment>
<keyword evidence="8" id="KW-1133">Transmembrane helix</keyword>
<dbReference type="InterPro" id="IPR051621">
    <property type="entry name" value="T2SS_protein_J"/>
</dbReference>
<dbReference type="Gene3D" id="3.10.610.10">
    <property type="entry name" value="GSPII I/J protein-like"/>
    <property type="match status" value="1"/>
</dbReference>
<dbReference type="PANTHER" id="PTHR39583:SF2">
    <property type="entry name" value="TYPE II SECRETION SYSTEM PROTEIN J"/>
    <property type="match status" value="1"/>
</dbReference>
<gene>
    <name evidence="10" type="primary">gspJ</name>
    <name evidence="10" type="ORF">ACFSC0_16605</name>
</gene>
<keyword evidence="6" id="KW-0997">Cell inner membrane</keyword>
<dbReference type="Proteomes" id="UP001597237">
    <property type="component" value="Unassembled WGS sequence"/>
</dbReference>
<evidence type="ECO:0000256" key="6">
    <source>
        <dbReference type="ARBA" id="ARBA00022519"/>
    </source>
</evidence>
<organism evidence="10 11">
    <name type="scientific">Phenylobacterium terrae</name>
    <dbReference type="NCBI Taxonomy" id="2665495"/>
    <lineage>
        <taxon>Bacteria</taxon>
        <taxon>Pseudomonadati</taxon>
        <taxon>Pseudomonadota</taxon>
        <taxon>Alphaproteobacteria</taxon>
        <taxon>Caulobacterales</taxon>
        <taxon>Caulobacteraceae</taxon>
        <taxon>Phenylobacterium</taxon>
    </lineage>
</organism>
<dbReference type="Pfam" id="PF07963">
    <property type="entry name" value="N_methyl"/>
    <property type="match status" value="1"/>
</dbReference>
<dbReference type="EMBL" id="JBHUEY010000006">
    <property type="protein sequence ID" value="MFD1785025.1"/>
    <property type="molecule type" value="Genomic_DNA"/>
</dbReference>
<dbReference type="InterPro" id="IPR010055">
    <property type="entry name" value="T2SS_protein-GspJ"/>
</dbReference>
<evidence type="ECO:0000256" key="7">
    <source>
        <dbReference type="ARBA" id="ARBA00022692"/>
    </source>
</evidence>